<comment type="caution">
    <text evidence="1">The sequence shown here is derived from an EMBL/GenBank/DDBJ whole genome shotgun (WGS) entry which is preliminary data.</text>
</comment>
<evidence type="ECO:0000313" key="1">
    <source>
        <dbReference type="EMBL" id="KAG8540128.1"/>
    </source>
</evidence>
<proteinExistence type="predicted"/>
<accession>A0AAV6Z1J9</accession>
<gene>
    <name evidence="1" type="ORF">GDO81_019813</name>
</gene>
<protein>
    <submittedName>
        <fullName evidence="1">Uncharacterized protein</fullName>
    </submittedName>
</protein>
<organism evidence="1 2">
    <name type="scientific">Engystomops pustulosus</name>
    <name type="common">Tungara frog</name>
    <name type="synonym">Physalaemus pustulosus</name>
    <dbReference type="NCBI Taxonomy" id="76066"/>
    <lineage>
        <taxon>Eukaryota</taxon>
        <taxon>Metazoa</taxon>
        <taxon>Chordata</taxon>
        <taxon>Craniata</taxon>
        <taxon>Vertebrata</taxon>
        <taxon>Euteleostomi</taxon>
        <taxon>Amphibia</taxon>
        <taxon>Batrachia</taxon>
        <taxon>Anura</taxon>
        <taxon>Neobatrachia</taxon>
        <taxon>Hyloidea</taxon>
        <taxon>Leptodactylidae</taxon>
        <taxon>Leiuperinae</taxon>
        <taxon>Engystomops</taxon>
    </lineage>
</organism>
<dbReference type="Proteomes" id="UP000824782">
    <property type="component" value="Unassembled WGS sequence"/>
</dbReference>
<dbReference type="AlphaFoldDB" id="A0AAV6Z1J9"/>
<evidence type="ECO:0000313" key="2">
    <source>
        <dbReference type="Proteomes" id="UP000824782"/>
    </source>
</evidence>
<sequence length="174" mass="18627">MASWLSNLRVQFGLSIPPLTWGCWGVFRACSTPRRDKVSGLYLSSEVGSATGLYGLWKSKPAEKISLTNFLAAALAVALVMGEASGHPGKRSMHTGTYSYVPLFGSWIKSICSLWKGYSGLGVTFCGVFSTLPGLWRAQTIQAFTSLVTGVVMPGQTTGGLCALAWPFLMCMCP</sequence>
<name>A0AAV6Z1J9_ENGPU</name>
<reference evidence="1" key="1">
    <citation type="thesis" date="2020" institute="ProQuest LLC" country="789 East Eisenhower Parkway, Ann Arbor, MI, USA">
        <title>Comparative Genomics and Chromosome Evolution.</title>
        <authorList>
            <person name="Mudd A.B."/>
        </authorList>
    </citation>
    <scope>NUCLEOTIDE SEQUENCE</scope>
    <source>
        <strain evidence="1">237g6f4</strain>
        <tissue evidence="1">Blood</tissue>
    </source>
</reference>
<keyword evidence="2" id="KW-1185">Reference proteome</keyword>
<dbReference type="EMBL" id="WNYA01011505">
    <property type="protein sequence ID" value="KAG8540128.1"/>
    <property type="molecule type" value="Genomic_DNA"/>
</dbReference>